<dbReference type="GO" id="GO:0036503">
    <property type="term" value="P:ERAD pathway"/>
    <property type="evidence" value="ECO:0007669"/>
    <property type="project" value="UniProtKB-ARBA"/>
</dbReference>
<feature type="active site" description="Proton donor" evidence="10">
    <location>
        <position position="81"/>
    </location>
</feature>
<evidence type="ECO:0000256" key="9">
    <source>
        <dbReference type="ARBA" id="ARBA00048605"/>
    </source>
</evidence>
<evidence type="ECO:0000313" key="15">
    <source>
        <dbReference type="Proteomes" id="UP000070444"/>
    </source>
</evidence>
<dbReference type="SUPFAM" id="SSF48225">
    <property type="entry name" value="Seven-hairpin glycosidases"/>
    <property type="match status" value="1"/>
</dbReference>
<dbReference type="GO" id="GO:0005783">
    <property type="term" value="C:endoplasmic reticulum"/>
    <property type="evidence" value="ECO:0007669"/>
    <property type="project" value="TreeGrafter"/>
</dbReference>
<evidence type="ECO:0000313" key="14">
    <source>
        <dbReference type="EMBL" id="KXN74157.1"/>
    </source>
</evidence>
<proteinExistence type="inferred from homology"/>
<dbReference type="GO" id="GO:0005975">
    <property type="term" value="P:carbohydrate metabolic process"/>
    <property type="evidence" value="ECO:0007669"/>
    <property type="project" value="InterPro"/>
</dbReference>
<evidence type="ECO:0000256" key="7">
    <source>
        <dbReference type="ARBA" id="ARBA00023157"/>
    </source>
</evidence>
<dbReference type="OrthoDB" id="8118055at2759"/>
<name>A0A137PGN1_CONC2</name>
<dbReference type="GO" id="GO:0004571">
    <property type="term" value="F:mannosyl-oligosaccharide 1,2-alpha-mannosidase activity"/>
    <property type="evidence" value="ECO:0007669"/>
    <property type="project" value="UniProtKB-EC"/>
</dbReference>
<dbReference type="PRINTS" id="PR00747">
    <property type="entry name" value="GLYHDRLASE47"/>
</dbReference>
<feature type="disulfide bond" evidence="12">
    <location>
        <begin position="281"/>
        <end position="333"/>
    </location>
</feature>
<evidence type="ECO:0000256" key="3">
    <source>
        <dbReference type="ARBA" id="ARBA00007658"/>
    </source>
</evidence>
<evidence type="ECO:0000256" key="12">
    <source>
        <dbReference type="PIRSR" id="PIRSR601382-3"/>
    </source>
</evidence>
<protein>
    <recommendedName>
        <fullName evidence="13">alpha-1,2-Mannosidase</fullName>
        <ecNumber evidence="13">3.2.1.-</ecNumber>
    </recommendedName>
</protein>
<dbReference type="Gene3D" id="1.50.10.10">
    <property type="match status" value="1"/>
</dbReference>
<evidence type="ECO:0000256" key="5">
    <source>
        <dbReference type="ARBA" id="ARBA00022801"/>
    </source>
</evidence>
<dbReference type="InterPro" id="IPR036026">
    <property type="entry name" value="Seven-hairpin_glycosidases"/>
</dbReference>
<dbReference type="PANTHER" id="PTHR11742">
    <property type="entry name" value="MANNOSYL-OLIGOSACCHARIDE ALPHA-1,2-MANNOSIDASE-RELATED"/>
    <property type="match status" value="1"/>
</dbReference>
<organism evidence="14 15">
    <name type="scientific">Conidiobolus coronatus (strain ATCC 28846 / CBS 209.66 / NRRL 28638)</name>
    <name type="common">Delacroixia coronata</name>
    <dbReference type="NCBI Taxonomy" id="796925"/>
    <lineage>
        <taxon>Eukaryota</taxon>
        <taxon>Fungi</taxon>
        <taxon>Fungi incertae sedis</taxon>
        <taxon>Zoopagomycota</taxon>
        <taxon>Entomophthoromycotina</taxon>
        <taxon>Entomophthoromycetes</taxon>
        <taxon>Entomophthorales</taxon>
        <taxon>Ancylistaceae</taxon>
        <taxon>Conidiobolus</taxon>
    </lineage>
</organism>
<feature type="binding site" evidence="11">
    <location>
        <position position="462"/>
    </location>
    <ligand>
        <name>Ca(2+)</name>
        <dbReference type="ChEBI" id="CHEBI:29108"/>
    </ligand>
</feature>
<dbReference type="InterPro" id="IPR050749">
    <property type="entry name" value="Glycosyl_Hydrolase_47"/>
</dbReference>
<evidence type="ECO:0000256" key="4">
    <source>
        <dbReference type="ARBA" id="ARBA00022723"/>
    </source>
</evidence>
<comment type="cofactor">
    <cofactor evidence="1 11">
        <name>Ca(2+)</name>
        <dbReference type="ChEBI" id="CHEBI:29108"/>
    </cofactor>
</comment>
<dbReference type="AlphaFoldDB" id="A0A137PGN1"/>
<keyword evidence="5 13" id="KW-0378">Hydrolase</keyword>
<keyword evidence="6 11" id="KW-0106">Calcium</keyword>
<dbReference type="Pfam" id="PF01532">
    <property type="entry name" value="Glyco_hydro_47"/>
    <property type="match status" value="1"/>
</dbReference>
<dbReference type="GO" id="GO:0016020">
    <property type="term" value="C:membrane"/>
    <property type="evidence" value="ECO:0007669"/>
    <property type="project" value="InterPro"/>
</dbReference>
<keyword evidence="7 12" id="KW-1015">Disulfide bond</keyword>
<evidence type="ECO:0000256" key="13">
    <source>
        <dbReference type="RuleBase" id="RU361193"/>
    </source>
</evidence>
<accession>A0A137PGN1</accession>
<comment type="catalytic activity">
    <reaction evidence="9">
        <text>N(4)-(alpha-D-Man-(1-&gt;2)-alpha-D-Man-(1-&gt;2)-alpha-D-Man-(1-&gt;3)-[alpha-D-Man-(1-&gt;2)-alpha-D-Man-(1-&gt;3)-[alpha-D-Man-(1-&gt;2)-alpha-D-Man-(1-&gt;6)]-alpha-D-Man-(1-&gt;6)]-beta-D-Man-(1-&gt;4)-beta-D-GlcNAc-(1-&gt;4)-beta-D-GlcNAc)-L-asparaginyl-[protein] (N-glucan mannose isomer 9A1,2,3B1,2,3) + 4 H2O = N(4)-(alpha-D-Man-(1-&gt;3)-[alpha-D-Man-(1-&gt;3)-[alpha-D-Man-(1-&gt;6)]-alpha-D-Man-(1-&gt;6)]-beta-D-Man-(1-&gt;4)-beta-D-GlcNAc-(1-&gt;4)-beta-D-GlcNAc)-L-asparaginyl-[protein] (N-glucan mannose isomer 5A1,2) + 4 beta-D-mannose</text>
        <dbReference type="Rhea" id="RHEA:56008"/>
        <dbReference type="Rhea" id="RHEA-COMP:14356"/>
        <dbReference type="Rhea" id="RHEA-COMP:14367"/>
        <dbReference type="ChEBI" id="CHEBI:15377"/>
        <dbReference type="ChEBI" id="CHEBI:28563"/>
        <dbReference type="ChEBI" id="CHEBI:59087"/>
        <dbReference type="ChEBI" id="CHEBI:139493"/>
        <dbReference type="EC" id="3.2.1.113"/>
    </reaction>
</comment>
<dbReference type="GO" id="GO:0005509">
    <property type="term" value="F:calcium ion binding"/>
    <property type="evidence" value="ECO:0007669"/>
    <property type="project" value="InterPro"/>
</dbReference>
<evidence type="ECO:0000256" key="8">
    <source>
        <dbReference type="ARBA" id="ARBA00047669"/>
    </source>
</evidence>
<keyword evidence="4 11" id="KW-0479">Metal-binding</keyword>
<evidence type="ECO:0000256" key="6">
    <source>
        <dbReference type="ARBA" id="ARBA00022837"/>
    </source>
</evidence>
<comment type="similarity">
    <text evidence="3 13">Belongs to the glycosyl hydrolase 47 family.</text>
</comment>
<feature type="active site" description="Proton donor" evidence="10">
    <location>
        <position position="347"/>
    </location>
</feature>
<keyword evidence="15" id="KW-1185">Reference proteome</keyword>
<dbReference type="OMA" id="AAFKHSW"/>
<evidence type="ECO:0000256" key="10">
    <source>
        <dbReference type="PIRSR" id="PIRSR601382-1"/>
    </source>
</evidence>
<keyword evidence="13" id="KW-0326">Glycosidase</keyword>
<evidence type="ECO:0000256" key="1">
    <source>
        <dbReference type="ARBA" id="ARBA00001913"/>
    </source>
</evidence>
<comment type="catalytic activity">
    <reaction evidence="8">
        <text>N(4)-(alpha-D-Man-(1-&gt;2)-alpha-D-Man-(1-&gt;2)-alpha-D-Man-(1-&gt;3)-[alpha-D-Man-(1-&gt;3)-[alpha-D-Man-(1-&gt;2)-alpha-D-Man-(1-&gt;6)]-alpha-D-Man-(1-&gt;6)]-beta-D-Man-(1-&gt;4)-beta-D-GlcNAc-(1-&gt;4)-beta-D-GlcNAc)-L-asparaginyl-[protein] (N-glucan mannose isomer 8A1,2,3B1,3) + 3 H2O = N(4)-(alpha-D-Man-(1-&gt;3)-[alpha-D-Man-(1-&gt;3)-[alpha-D-Man-(1-&gt;6)]-alpha-D-Man-(1-&gt;6)]-beta-D-Man-(1-&gt;4)-beta-D-GlcNAc-(1-&gt;4)-beta-D-GlcNAc)-L-asparaginyl-[protein] (N-glucan mannose isomer 5A1,2) + 3 beta-D-mannose</text>
        <dbReference type="Rhea" id="RHEA:56028"/>
        <dbReference type="Rhea" id="RHEA-COMP:14358"/>
        <dbReference type="Rhea" id="RHEA-COMP:14367"/>
        <dbReference type="ChEBI" id="CHEBI:15377"/>
        <dbReference type="ChEBI" id="CHEBI:28563"/>
        <dbReference type="ChEBI" id="CHEBI:59087"/>
        <dbReference type="ChEBI" id="CHEBI:60628"/>
        <dbReference type="EC" id="3.2.1.113"/>
    </reaction>
</comment>
<dbReference type="EC" id="3.2.1.-" evidence="13"/>
<dbReference type="STRING" id="796925.A0A137PGN1"/>
<gene>
    <name evidence="14" type="ORF">CONCODRAFT_54868</name>
</gene>
<feature type="active site" evidence="10">
    <location>
        <position position="375"/>
    </location>
</feature>
<feature type="active site" evidence="10">
    <location>
        <position position="214"/>
    </location>
</feature>
<comment type="pathway">
    <text evidence="2">Protein modification; protein glycosylation.</text>
</comment>
<evidence type="ECO:0000256" key="2">
    <source>
        <dbReference type="ARBA" id="ARBA00004922"/>
    </source>
</evidence>
<sequence length="473" mass="54207">MVVKAFKHAWSAYERDAWGMDEYFPIRKEGHNFVPKGFGFTIIDSMDTMVLMGLEEEYQKARDWVVNELTFAQDEYLNVFETTIRVLGGILSSHFLTGSHDQILIDKATDLADRLMGSFGTKSGIPGASLNLITRQPYPPENRELTSTSEATTIQLEFKYLSHITNQTKYFDAVEKVNDMVEKLPKIEGLVPIFLDPETGGFSGVDIRLGSRGDSYYEYLLKQYLLTDGEEPNFRRMYDLSIEGMKKVLLRKTYPTGYLFFGEITTYNPKSISPQMDHLVCFLGGTLALGATGGKFHPSLLHKSPDSNMHKYNPLSRFDEEALLLGEHLTETCWATYTMHPTKLASEITVFNTDQNNNYDTYVKPADVHNLLRPETIESLFILYRITKNPIYRERGWEMFLAFETHCKVETGGYTSLKDSSVVPPILDDKMETFFLAETLKYFYLLFSSEDFFDIEKLVLNTEAHPLPKFNLK</sequence>
<reference evidence="14 15" key="1">
    <citation type="journal article" date="2015" name="Genome Biol. Evol.">
        <title>Phylogenomic analyses indicate that early fungi evolved digesting cell walls of algal ancestors of land plants.</title>
        <authorList>
            <person name="Chang Y."/>
            <person name="Wang S."/>
            <person name="Sekimoto S."/>
            <person name="Aerts A.L."/>
            <person name="Choi C."/>
            <person name="Clum A."/>
            <person name="LaButti K.M."/>
            <person name="Lindquist E.A."/>
            <person name="Yee Ngan C."/>
            <person name="Ohm R.A."/>
            <person name="Salamov A.A."/>
            <person name="Grigoriev I.V."/>
            <person name="Spatafora J.W."/>
            <person name="Berbee M.L."/>
        </authorList>
    </citation>
    <scope>NUCLEOTIDE SEQUENCE [LARGE SCALE GENOMIC DNA]</scope>
    <source>
        <strain evidence="14 15">NRRL 28638</strain>
    </source>
</reference>
<dbReference type="PANTHER" id="PTHR11742:SF55">
    <property type="entry name" value="ENDOPLASMIC RETICULUM MANNOSYL-OLIGOSACCHARIDE 1,2-ALPHA-MANNOSIDASE"/>
    <property type="match status" value="1"/>
</dbReference>
<dbReference type="EMBL" id="KQ964427">
    <property type="protein sequence ID" value="KXN74157.1"/>
    <property type="molecule type" value="Genomic_DNA"/>
</dbReference>
<dbReference type="InterPro" id="IPR001382">
    <property type="entry name" value="Glyco_hydro_47"/>
</dbReference>
<dbReference type="Proteomes" id="UP000070444">
    <property type="component" value="Unassembled WGS sequence"/>
</dbReference>
<evidence type="ECO:0000256" key="11">
    <source>
        <dbReference type="PIRSR" id="PIRSR601382-2"/>
    </source>
</evidence>
<dbReference type="InterPro" id="IPR012341">
    <property type="entry name" value="6hp_glycosidase-like_sf"/>
</dbReference>